<feature type="region of interest" description="Disordered" evidence="1">
    <location>
        <begin position="72"/>
        <end position="137"/>
    </location>
</feature>
<evidence type="ECO:0000313" key="3">
    <source>
        <dbReference type="Proteomes" id="UP000000702"/>
    </source>
</evidence>
<feature type="compositionally biased region" description="Basic residues" evidence="1">
    <location>
        <begin position="122"/>
        <end position="137"/>
    </location>
</feature>
<keyword evidence="3" id="KW-1185">Reference proteome</keyword>
<protein>
    <submittedName>
        <fullName evidence="2">Uncharacterized protein</fullName>
    </submittedName>
</protein>
<accession>F9W4E0</accession>
<name>F9W4E0_TRYCI</name>
<sequence>MGFILVQYEDAGGLGKEEIVGKSGGFCPKPLKPSSARYPRGDGGARPNAGAGVPVLVVVSQARRQYLAECGGVKRGPTAEGGRGPHSVIQPPRRPSQVDRNSTPMWSSWAWSSPDAGNEPLHHRHHRDKRSSRKLCL</sequence>
<feature type="region of interest" description="Disordered" evidence="1">
    <location>
        <begin position="19"/>
        <end position="50"/>
    </location>
</feature>
<dbReference type="AlphaFoldDB" id="F9W4E0"/>
<reference evidence="2 3" key="2">
    <citation type="journal article" date="2012" name="Proc. Natl. Acad. Sci. U.S.A.">
        <title>Antigenic diversity is generated by distinct evolutionary mechanisms in African trypanosome species.</title>
        <authorList>
            <person name="Jackson A.P."/>
            <person name="Berry A."/>
            <person name="Aslett M."/>
            <person name="Allison H.C."/>
            <person name="Burton P."/>
            <person name="Vavrova-Anderson J."/>
            <person name="Brown R."/>
            <person name="Browne H."/>
            <person name="Corton N."/>
            <person name="Hauser H."/>
            <person name="Gamble J."/>
            <person name="Gilderthorp R."/>
            <person name="Marcello L."/>
            <person name="McQuillan J."/>
            <person name="Otto T.D."/>
            <person name="Quail M.A."/>
            <person name="Sanders M.J."/>
            <person name="van Tonder A."/>
            <person name="Ginger M.L."/>
            <person name="Field M.C."/>
            <person name="Barry J.D."/>
            <person name="Hertz-Fowler C."/>
            <person name="Berriman M."/>
        </authorList>
    </citation>
    <scope>NUCLEOTIDE SEQUENCE [LARGE SCALE GENOMIC DNA]</scope>
    <source>
        <strain evidence="2 3">IL3000</strain>
    </source>
</reference>
<organism evidence="2 3">
    <name type="scientific">Trypanosoma congolense (strain IL3000)</name>
    <dbReference type="NCBI Taxonomy" id="1068625"/>
    <lineage>
        <taxon>Eukaryota</taxon>
        <taxon>Discoba</taxon>
        <taxon>Euglenozoa</taxon>
        <taxon>Kinetoplastea</taxon>
        <taxon>Metakinetoplastina</taxon>
        <taxon>Trypanosomatida</taxon>
        <taxon>Trypanosomatidae</taxon>
        <taxon>Trypanosoma</taxon>
        <taxon>Nannomonas</taxon>
    </lineage>
</organism>
<reference evidence="3" key="1">
    <citation type="submission" date="2011-07" db="EMBL/GenBank/DDBJ databases">
        <title>Divergent evolution of antigenic variation in African trypanosomes.</title>
        <authorList>
            <person name="Jackson A.P."/>
            <person name="Berry A."/>
            <person name="Allison H.C."/>
            <person name="Burton P."/>
            <person name="Anderson J."/>
            <person name="Aslett M."/>
            <person name="Brown R."/>
            <person name="Corton N."/>
            <person name="Harris D."/>
            <person name="Hauser H."/>
            <person name="Gamble J."/>
            <person name="Gilderthorp R."/>
            <person name="McQuillan J."/>
            <person name="Quail M.A."/>
            <person name="Sanders M."/>
            <person name="Van Tonder A."/>
            <person name="Ginger M.L."/>
            <person name="Donelson J.E."/>
            <person name="Field M.C."/>
            <person name="Barry J.D."/>
            <person name="Berriman M."/>
            <person name="Hertz-Fowler C."/>
        </authorList>
    </citation>
    <scope>NUCLEOTIDE SEQUENCE [LARGE SCALE GENOMIC DNA]</scope>
    <source>
        <strain evidence="3">IL3000</strain>
    </source>
</reference>
<feature type="compositionally biased region" description="Polar residues" evidence="1">
    <location>
        <begin position="98"/>
        <end position="111"/>
    </location>
</feature>
<evidence type="ECO:0000313" key="2">
    <source>
        <dbReference type="EMBL" id="CCD12031.1"/>
    </source>
</evidence>
<dbReference type="EMBL" id="CAEQ01000545">
    <property type="protein sequence ID" value="CCD12031.1"/>
    <property type="molecule type" value="Genomic_DNA"/>
</dbReference>
<gene>
    <name evidence="2" type="ORF">TCIL3000_0_29510</name>
</gene>
<evidence type="ECO:0000256" key="1">
    <source>
        <dbReference type="SAM" id="MobiDB-lite"/>
    </source>
</evidence>
<comment type="caution">
    <text evidence="2">The sequence shown here is derived from an EMBL/GenBank/DDBJ whole genome shotgun (WGS) entry which is preliminary data.</text>
</comment>
<proteinExistence type="predicted"/>
<dbReference type="Proteomes" id="UP000000702">
    <property type="component" value="Unassembled WGS sequence"/>
</dbReference>